<dbReference type="CDD" id="cd13243">
    <property type="entry name" value="PH_PLEKHG1_G2_G3"/>
    <property type="match status" value="1"/>
</dbReference>
<feature type="compositionally biased region" description="Low complexity" evidence="2">
    <location>
        <begin position="803"/>
        <end position="820"/>
    </location>
</feature>
<dbReference type="SMART" id="SM00325">
    <property type="entry name" value="RhoGEF"/>
    <property type="match status" value="1"/>
</dbReference>
<gene>
    <name evidence="5" type="ORF">E1301_Tti019468</name>
</gene>
<feature type="domain" description="DH" evidence="4">
    <location>
        <begin position="129"/>
        <end position="309"/>
    </location>
</feature>
<dbReference type="Gene3D" id="1.20.900.10">
    <property type="entry name" value="Dbl homology (DH) domain"/>
    <property type="match status" value="1"/>
</dbReference>
<feature type="region of interest" description="Disordered" evidence="2">
    <location>
        <begin position="1"/>
        <end position="97"/>
    </location>
</feature>
<dbReference type="SUPFAM" id="SSF48065">
    <property type="entry name" value="DBL homology domain (DH-domain)"/>
    <property type="match status" value="1"/>
</dbReference>
<dbReference type="EMBL" id="SOYY01000015">
    <property type="protein sequence ID" value="KAA0711673.1"/>
    <property type="molecule type" value="Genomic_DNA"/>
</dbReference>
<keyword evidence="1" id="KW-0597">Phosphoprotein</keyword>
<sequence length="1384" mass="156341">MESVEEMCVKGMREDSSCGHNRSLMGEAECHRSSVGSHDTRSSAERSEDGRPVSVVSSVSSCSSVEGNITPSASAGDIDMELIPPKAPADPPEPDWTLSEPLITSSERRKHPPSPIASVAMAPNPQLTYVDRVVMEIIETERMYVRDLRSIVEDYLVHIIDSRDLPIKPEQVCSLFGNIEQIYEFNSELFHTLDACACDPVAIARCFVDKSEYFEIYTQYCTNYPNSVAVLTECLRNKSLAKFLRDRQASLRHSLPLGSYLLKPVQRILKYHLLLQEIAKHFDSEEDGYDVVIEAIDTMTGVAWYINDMKRKHEHAVRLQEIQSLLINWKGPDLTSYGELVLDGTFHVHRAKNERTLFLFHKMLLITKKRGEHYVYKTHISCSTLMLIESAKDLLCFSVTHYKHPKQPHTVQARTVEEKKLWAHHIKRLILENHHVVIPQKAKDAILDMDSSCLVKHRYSPDRMKKATSCRVDDFSACALKERRRSEPGKQITRSSRVHNEPSQINQALDLFFCLGMMVLVFGHGSGSLKHADSEGALLGVKERRSLPPAADVSALSAEMRQNHQELESSTGSLYRPDESRPHGEQEEEQKSADDGGEDEQVADFTTSVLAALSCLQYRARALLSHPITTDTDGCCITAENWSMSKSRPASHEQKCQQTSDGLTRVEQSSSELHASQKISCPLGDAEEDVMSPSHNYPQTGDPLVYRYSTDPAIRDLCNGTRADEEDLEDSVCFSTSEVQDKKETSQLLGDMDDMEIDEEVAAHGGLLPSSDLYKASDFSERFPGSPSRGSSLGADGSCDMGCTSSRSESRRSSLLSCSTETREKEFRRSTPEPVHQNAPDSSFRPDQRPQKKQETLSNKDRMLIHKIRRYYEHAEDQDASFAIKRRESLSYIPAGLVRNLSRQLNDHTSDEDLALHKRVSSITRPTSWAVFNLPGLESESRYKECISDSMTSDGDEMFIQDEEFGPASDVVKVWQEMEVKRSSEEPPDSLEITESSCTTTPDQEKRAEISKISPDSGLGEPLLILEESDEGSTPSRVNTSSEKDENHEFQIQPNREHKVQERREVNHSPLPRIISLKSPNNEDLILQDMEKMKNKVFQLARQYSQRIKNSRPVVRQRHKVTESHLMAKTLSSVMEEKPLGQEKGLPDRTLSLELNEQDLVQDSESTSPSSSICSPESPQFPYFCRLNIQRPQSPVQVESFHWPDVKELCSKYSNQGQKIVSHHYPMGNSVSFPERMLDHEREVSRSSSCNFTTLRATNTDPEAVPSLCRVNSLDHDLETQHTRQQPEGCCVPGHRTLSSEIMVENVCRVKQSLETEDSSEGRGRWDAVAQSELALTESTVQDVRFGVWVRGAQQPYLKKETQTSQHNLVKHLREKFQNLSSYT</sequence>
<feature type="compositionally biased region" description="Basic and acidic residues" evidence="2">
    <location>
        <begin position="576"/>
        <end position="594"/>
    </location>
</feature>
<dbReference type="InterPro" id="IPR001849">
    <property type="entry name" value="PH_domain"/>
</dbReference>
<feature type="region of interest" description="Disordered" evidence="2">
    <location>
        <begin position="779"/>
        <end position="860"/>
    </location>
</feature>
<dbReference type="Pfam" id="PF00621">
    <property type="entry name" value="RhoGEF"/>
    <property type="match status" value="1"/>
</dbReference>
<protein>
    <submittedName>
        <fullName evidence="5">Pleckstrin-like proteiny domain-containing family G member 3</fullName>
    </submittedName>
</protein>
<evidence type="ECO:0000313" key="5">
    <source>
        <dbReference type="EMBL" id="KAA0711673.1"/>
    </source>
</evidence>
<dbReference type="PANTHER" id="PTHR45924:SF4">
    <property type="entry name" value="PLECKSTRIN HOMOLOGY DOMAIN-CONTAINING FAMILY G MEMBER 3"/>
    <property type="match status" value="1"/>
</dbReference>
<dbReference type="SMART" id="SM00233">
    <property type="entry name" value="PH"/>
    <property type="match status" value="1"/>
</dbReference>
<feature type="region of interest" description="Disordered" evidence="2">
    <location>
        <begin position="981"/>
        <end position="1065"/>
    </location>
</feature>
<organism evidence="5 6">
    <name type="scientific">Triplophysa tibetana</name>
    <dbReference type="NCBI Taxonomy" id="1572043"/>
    <lineage>
        <taxon>Eukaryota</taxon>
        <taxon>Metazoa</taxon>
        <taxon>Chordata</taxon>
        <taxon>Craniata</taxon>
        <taxon>Vertebrata</taxon>
        <taxon>Euteleostomi</taxon>
        <taxon>Actinopterygii</taxon>
        <taxon>Neopterygii</taxon>
        <taxon>Teleostei</taxon>
        <taxon>Ostariophysi</taxon>
        <taxon>Cypriniformes</taxon>
        <taxon>Nemacheilidae</taxon>
        <taxon>Triplophysa</taxon>
    </lineage>
</organism>
<feature type="compositionally biased region" description="Basic and acidic residues" evidence="2">
    <location>
        <begin position="7"/>
        <end position="17"/>
    </location>
</feature>
<evidence type="ECO:0000259" key="3">
    <source>
        <dbReference type="PROSITE" id="PS50003"/>
    </source>
</evidence>
<feature type="region of interest" description="Disordered" evidence="2">
    <location>
        <begin position="729"/>
        <end position="752"/>
    </location>
</feature>
<dbReference type="PROSITE" id="PS50010">
    <property type="entry name" value="DH_2"/>
    <property type="match status" value="1"/>
</dbReference>
<dbReference type="InterPro" id="IPR011993">
    <property type="entry name" value="PH-like_dom_sf"/>
</dbReference>
<dbReference type="PROSITE" id="PS50003">
    <property type="entry name" value="PH_DOMAIN"/>
    <property type="match status" value="1"/>
</dbReference>
<evidence type="ECO:0000256" key="2">
    <source>
        <dbReference type="SAM" id="MobiDB-lite"/>
    </source>
</evidence>
<evidence type="ECO:0000259" key="4">
    <source>
        <dbReference type="PROSITE" id="PS50010"/>
    </source>
</evidence>
<dbReference type="FunFam" id="1.20.900.10:FF:000019">
    <property type="entry name" value="Pleckstrin homology domain-containing family G member 1"/>
    <property type="match status" value="1"/>
</dbReference>
<feature type="compositionally biased region" description="Low complexity" evidence="2">
    <location>
        <begin position="53"/>
        <end position="65"/>
    </location>
</feature>
<feature type="compositionally biased region" description="Basic and acidic residues" evidence="2">
    <location>
        <begin position="1042"/>
        <end position="1065"/>
    </location>
</feature>
<feature type="compositionally biased region" description="Basic and acidic residues" evidence="2">
    <location>
        <begin position="844"/>
        <end position="860"/>
    </location>
</feature>
<feature type="region of interest" description="Disordered" evidence="2">
    <location>
        <begin position="561"/>
        <end position="600"/>
    </location>
</feature>
<dbReference type="InterPro" id="IPR043324">
    <property type="entry name" value="PH_PLEKHG1_G2_G3"/>
</dbReference>
<dbReference type="InterPro" id="IPR055251">
    <property type="entry name" value="SOS1_NGEF_PH"/>
</dbReference>
<feature type="compositionally biased region" description="Basic and acidic residues" evidence="2">
    <location>
        <begin position="821"/>
        <end position="831"/>
    </location>
</feature>
<feature type="compositionally biased region" description="Polar residues" evidence="2">
    <location>
        <begin position="993"/>
        <end position="1002"/>
    </location>
</feature>
<dbReference type="GO" id="GO:0005829">
    <property type="term" value="C:cytosol"/>
    <property type="evidence" value="ECO:0007669"/>
    <property type="project" value="UniProtKB-ARBA"/>
</dbReference>
<dbReference type="CDD" id="cd00160">
    <property type="entry name" value="RhoGEF"/>
    <property type="match status" value="1"/>
</dbReference>
<dbReference type="GO" id="GO:0031267">
    <property type="term" value="F:small GTPase binding"/>
    <property type="evidence" value="ECO:0007669"/>
    <property type="project" value="TreeGrafter"/>
</dbReference>
<dbReference type="InterPro" id="IPR035899">
    <property type="entry name" value="DBL_dom_sf"/>
</dbReference>
<comment type="caution">
    <text evidence="5">The sequence shown here is derived from an EMBL/GenBank/DDBJ whole genome shotgun (WGS) entry which is preliminary data.</text>
</comment>
<dbReference type="GO" id="GO:0005085">
    <property type="term" value="F:guanyl-nucleotide exchange factor activity"/>
    <property type="evidence" value="ECO:0007669"/>
    <property type="project" value="InterPro"/>
</dbReference>
<dbReference type="Proteomes" id="UP000324632">
    <property type="component" value="Chromosome 15"/>
</dbReference>
<name>A0A5A9NQI1_9TELE</name>
<evidence type="ECO:0000256" key="1">
    <source>
        <dbReference type="ARBA" id="ARBA00022553"/>
    </source>
</evidence>
<dbReference type="InterPro" id="IPR000219">
    <property type="entry name" value="DH_dom"/>
</dbReference>
<reference evidence="5 6" key="1">
    <citation type="journal article" date="2019" name="Mol. Ecol. Resour.">
        <title>Chromosome-level genome assembly of Triplophysa tibetana, a fish adapted to the harsh high-altitude environment of the Tibetan Plateau.</title>
        <authorList>
            <person name="Yang X."/>
            <person name="Liu H."/>
            <person name="Ma Z."/>
            <person name="Zou Y."/>
            <person name="Zou M."/>
            <person name="Mao Y."/>
            <person name="Li X."/>
            <person name="Wang H."/>
            <person name="Chen T."/>
            <person name="Wang W."/>
            <person name="Yang R."/>
        </authorList>
    </citation>
    <scope>NUCLEOTIDE SEQUENCE [LARGE SCALE GENOMIC DNA]</scope>
    <source>
        <strain evidence="5">TTIB1903HZAU</strain>
        <tissue evidence="5">Muscle</tissue>
    </source>
</reference>
<dbReference type="GO" id="GO:2000114">
    <property type="term" value="P:regulation of establishment of cell polarity"/>
    <property type="evidence" value="ECO:0007669"/>
    <property type="project" value="TreeGrafter"/>
</dbReference>
<feature type="compositionally biased region" description="Basic and acidic residues" evidence="2">
    <location>
        <begin position="28"/>
        <end position="51"/>
    </location>
</feature>
<dbReference type="PANTHER" id="PTHR45924">
    <property type="entry name" value="FI17866P1"/>
    <property type="match status" value="1"/>
</dbReference>
<dbReference type="Pfam" id="PF22697">
    <property type="entry name" value="SOS1_NGEF_PH"/>
    <property type="match status" value="1"/>
</dbReference>
<feature type="compositionally biased region" description="Polar residues" evidence="2">
    <location>
        <begin position="1032"/>
        <end position="1041"/>
    </location>
</feature>
<feature type="domain" description="PH" evidence="3">
    <location>
        <begin position="333"/>
        <end position="431"/>
    </location>
</feature>
<keyword evidence="6" id="KW-1185">Reference proteome</keyword>
<dbReference type="Gene3D" id="2.30.29.30">
    <property type="entry name" value="Pleckstrin-homology domain (PH domain)/Phosphotyrosine-binding domain (PTB)"/>
    <property type="match status" value="1"/>
</dbReference>
<accession>A0A5A9NQI1</accession>
<dbReference type="SUPFAM" id="SSF50729">
    <property type="entry name" value="PH domain-like"/>
    <property type="match status" value="1"/>
</dbReference>
<proteinExistence type="predicted"/>
<evidence type="ECO:0000313" key="6">
    <source>
        <dbReference type="Proteomes" id="UP000324632"/>
    </source>
</evidence>